<dbReference type="InterPro" id="IPR051157">
    <property type="entry name" value="PDH/Transketolase"/>
</dbReference>
<evidence type="ECO:0000313" key="6">
    <source>
        <dbReference type="EMBL" id="BBM35347.1"/>
    </source>
</evidence>
<dbReference type="KEGG" id="lgo:JCM16774_0254"/>
<dbReference type="RefSeq" id="WP_026736943.1">
    <property type="nucleotide sequence ID" value="NZ_AP019822.1"/>
</dbReference>
<dbReference type="CDD" id="cd07033">
    <property type="entry name" value="TPP_PYR_DXS_TK_like"/>
    <property type="match status" value="1"/>
</dbReference>
<dbReference type="SUPFAM" id="SSF52922">
    <property type="entry name" value="TK C-terminal domain-like"/>
    <property type="match status" value="1"/>
</dbReference>
<dbReference type="OrthoDB" id="8732661at2"/>
<evidence type="ECO:0000259" key="5">
    <source>
        <dbReference type="SMART" id="SM00861"/>
    </source>
</evidence>
<dbReference type="Pfam" id="PF02779">
    <property type="entry name" value="Transket_pyr"/>
    <property type="match status" value="1"/>
</dbReference>
<dbReference type="GO" id="GO:0016740">
    <property type="term" value="F:transferase activity"/>
    <property type="evidence" value="ECO:0007669"/>
    <property type="project" value="UniProtKB-KW"/>
</dbReference>
<dbReference type="InterPro" id="IPR033248">
    <property type="entry name" value="Transketolase_C"/>
</dbReference>
<dbReference type="SUPFAM" id="SSF52518">
    <property type="entry name" value="Thiamin diphosphate-binding fold (THDP-binding)"/>
    <property type="match status" value="1"/>
</dbReference>
<keyword evidence="4" id="KW-0786">Thiamine pyrophosphate</keyword>
<dbReference type="SMART" id="SM00861">
    <property type="entry name" value="Transket_pyr"/>
    <property type="match status" value="1"/>
</dbReference>
<gene>
    <name evidence="6" type="ORF">JCM16774_0254</name>
</gene>
<dbReference type="Proteomes" id="UP000321606">
    <property type="component" value="Chromosome"/>
</dbReference>
<dbReference type="PANTHER" id="PTHR43825">
    <property type="entry name" value="PYRUVATE DEHYDROGENASE E1 COMPONENT"/>
    <property type="match status" value="1"/>
</dbReference>
<comment type="similarity">
    <text evidence="2">Belongs to the transketolase family.</text>
</comment>
<dbReference type="EMBL" id="AP019822">
    <property type="protein sequence ID" value="BBM35347.1"/>
    <property type="molecule type" value="Genomic_DNA"/>
</dbReference>
<proteinExistence type="inferred from homology"/>
<evidence type="ECO:0000256" key="1">
    <source>
        <dbReference type="ARBA" id="ARBA00001964"/>
    </source>
</evidence>
<dbReference type="Gene3D" id="3.40.50.970">
    <property type="match status" value="1"/>
</dbReference>
<comment type="cofactor">
    <cofactor evidence="1">
        <name>thiamine diphosphate</name>
        <dbReference type="ChEBI" id="CHEBI:58937"/>
    </cofactor>
</comment>
<reference evidence="6 7" key="1">
    <citation type="submission" date="2019-07" db="EMBL/GenBank/DDBJ databases">
        <title>Complete Genome Sequence of Leptotrichia goodfellowii Strain JCM 16774.</title>
        <authorList>
            <person name="Watanabe S."/>
            <person name="Cui L."/>
        </authorList>
    </citation>
    <scope>NUCLEOTIDE SEQUENCE [LARGE SCALE GENOMIC DNA]</scope>
    <source>
        <strain evidence="6 7">JCM16774</strain>
    </source>
</reference>
<keyword evidence="3" id="KW-0808">Transferase</keyword>
<dbReference type="Gene3D" id="3.40.50.920">
    <property type="match status" value="1"/>
</dbReference>
<evidence type="ECO:0000256" key="3">
    <source>
        <dbReference type="ARBA" id="ARBA00022679"/>
    </source>
</evidence>
<evidence type="ECO:0000256" key="2">
    <source>
        <dbReference type="ARBA" id="ARBA00007131"/>
    </source>
</evidence>
<dbReference type="InterPro" id="IPR020826">
    <property type="entry name" value="Transketolase_BS"/>
</dbReference>
<organism evidence="6 7">
    <name type="scientific">Pseudoleptotrichia goodfellowii</name>
    <dbReference type="NCBI Taxonomy" id="157692"/>
    <lineage>
        <taxon>Bacteria</taxon>
        <taxon>Fusobacteriati</taxon>
        <taxon>Fusobacteriota</taxon>
        <taxon>Fusobacteriia</taxon>
        <taxon>Fusobacteriales</taxon>
        <taxon>Leptotrichiaceae</taxon>
        <taxon>Pseudoleptotrichia</taxon>
    </lineage>
</organism>
<dbReference type="PANTHER" id="PTHR43825:SF1">
    <property type="entry name" value="TRANSKETOLASE-LIKE PYRIMIDINE-BINDING DOMAIN-CONTAINING PROTEIN"/>
    <property type="match status" value="1"/>
</dbReference>
<accession>A0A510J836</accession>
<dbReference type="AlphaFoldDB" id="A0A510J836"/>
<dbReference type="STRING" id="714315.GCA_000516535_00268"/>
<dbReference type="InterPro" id="IPR009014">
    <property type="entry name" value="Transketo_C/PFOR_II"/>
</dbReference>
<dbReference type="InterPro" id="IPR005475">
    <property type="entry name" value="Transketolase-like_Pyr-bd"/>
</dbReference>
<dbReference type="PROSITE" id="PS00802">
    <property type="entry name" value="TRANSKETOLASE_2"/>
    <property type="match status" value="1"/>
</dbReference>
<evidence type="ECO:0000313" key="7">
    <source>
        <dbReference type="Proteomes" id="UP000321606"/>
    </source>
</evidence>
<dbReference type="FunFam" id="3.40.50.970:FF:000129">
    <property type="entry name" value="Transketolase"/>
    <property type="match status" value="1"/>
</dbReference>
<protein>
    <submittedName>
        <fullName evidence="6">Transketolase</fullName>
    </submittedName>
</protein>
<dbReference type="InterPro" id="IPR029061">
    <property type="entry name" value="THDP-binding"/>
</dbReference>
<feature type="domain" description="Transketolase-like pyrimidine-binding" evidence="5">
    <location>
        <begin position="7"/>
        <end position="171"/>
    </location>
</feature>
<name>A0A510J836_9FUSO</name>
<evidence type="ECO:0000256" key="4">
    <source>
        <dbReference type="ARBA" id="ARBA00023052"/>
    </source>
</evidence>
<dbReference type="Pfam" id="PF02780">
    <property type="entry name" value="Transketolase_C"/>
    <property type="match status" value="1"/>
</dbReference>
<sequence length="311" mass="34380">MKKYEYISPRDYIGDILIELGEKNDKITVIDSDLASSVTTHKFQQRFPERFFEMGIAEQNSLGVTAGLATEGFIPFYVNFAIFSTGTVWTQLRQSCYANLNIKIIGTHPGIDNGPDGASHHALEDIALSRVLPNLKVFNPLDLEDLKAAIKRAIEIKGPVYIRVARDIVPVIYKELLIFKEGVSELLFNEGNDYLLIFEGTAAKQAVEGFKLLKEKGFKNKLLNIKSIKPLDKEGILNEAKNMKGIITIENHTVNAGLGGAVSEIIAESGMGVPLRRVGIQDTFTESGKTGDVKQKYGLSGEKVLETVEKF</sequence>